<name>A0A5J9UMH1_9POAL</name>
<dbReference type="EMBL" id="RWGY01000013">
    <property type="protein sequence ID" value="TVU24943.1"/>
    <property type="molecule type" value="Genomic_DNA"/>
</dbReference>
<accession>A0A5J9UMH1</accession>
<comment type="caution">
    <text evidence="2">The sequence shown here is derived from an EMBL/GenBank/DDBJ whole genome shotgun (WGS) entry which is preliminary data.</text>
</comment>
<gene>
    <name evidence="2" type="ORF">EJB05_27414</name>
</gene>
<dbReference type="PANTHER" id="PTHR44586">
    <property type="entry name" value="F-BOX DOMAIN CONTAINING PROTEIN, EXPRESSED"/>
    <property type="match status" value="1"/>
</dbReference>
<evidence type="ECO:0000259" key="1">
    <source>
        <dbReference type="Pfam" id="PF03478"/>
    </source>
</evidence>
<keyword evidence="3" id="KW-1185">Reference proteome</keyword>
<proteinExistence type="predicted"/>
<dbReference type="Gramene" id="TVU24943">
    <property type="protein sequence ID" value="TVU24943"/>
    <property type="gene ID" value="EJB05_27414"/>
</dbReference>
<dbReference type="PANTHER" id="PTHR44586:SF14">
    <property type="entry name" value="F-BOX DOMAIN CONTAINING PROTEIN, EXPRESSED"/>
    <property type="match status" value="1"/>
</dbReference>
<organism evidence="2 3">
    <name type="scientific">Eragrostis curvula</name>
    <name type="common">weeping love grass</name>
    <dbReference type="NCBI Taxonomy" id="38414"/>
    <lineage>
        <taxon>Eukaryota</taxon>
        <taxon>Viridiplantae</taxon>
        <taxon>Streptophyta</taxon>
        <taxon>Embryophyta</taxon>
        <taxon>Tracheophyta</taxon>
        <taxon>Spermatophyta</taxon>
        <taxon>Magnoliopsida</taxon>
        <taxon>Liliopsida</taxon>
        <taxon>Poales</taxon>
        <taxon>Poaceae</taxon>
        <taxon>PACMAD clade</taxon>
        <taxon>Chloridoideae</taxon>
        <taxon>Eragrostideae</taxon>
        <taxon>Eragrostidinae</taxon>
        <taxon>Eragrostis</taxon>
    </lineage>
</organism>
<dbReference type="OrthoDB" id="600964at2759"/>
<dbReference type="InterPro" id="IPR005174">
    <property type="entry name" value="KIB1-4_b-propeller"/>
</dbReference>
<dbReference type="Pfam" id="PF03478">
    <property type="entry name" value="Beta-prop_KIB1-4"/>
    <property type="match status" value="1"/>
</dbReference>
<sequence length="467" mass="52587">MELYSGARMMSLRCLCHLVLRAWPKIFAFAPSLLKTLQSDHEHVDPSSPMEEATVNRESLELPVDILTEIFALLQSLTWCARAVCAPRGTLHSPAYAALGGIHGSRRRASSTRPNLPVTTLAENRVYKLTLPEPPIRSRNLIVSSNGWLVTADERSELHIINPITGQQIALPSVTTIEQVKPLFDYAGAVQDYKLSQYIGEYVLGYPDIFPLDKLRDKLYEKAFLFSDSSTRSFIVVLIHNPICKEIPNGHGCRQAQTIIYDCIYVDVTSTGRIDAFDLAGPVFLRKVIINGTKFYNYEHMYLVQAPTGDLLQVWREQDVIPVGDVDDEDAVRDLSELIRGTRKMMLYKVDVATKELVQINSLHGHVLFLGHNQSSFLSAEKYPQLKANHVYLTDNEGGLALWKSNRRDIGIFNLENNTIEEITPSQFWCTWPAPILVQNSSNESRTGFRPDSLVFGKTGHPGDIRF</sequence>
<feature type="non-terminal residue" evidence="2">
    <location>
        <position position="1"/>
    </location>
</feature>
<dbReference type="Proteomes" id="UP000324897">
    <property type="component" value="Chromosome 2"/>
</dbReference>
<protein>
    <recommendedName>
        <fullName evidence="1">KIB1-4 beta-propeller domain-containing protein</fullName>
    </recommendedName>
</protein>
<dbReference type="AlphaFoldDB" id="A0A5J9UMH1"/>
<evidence type="ECO:0000313" key="2">
    <source>
        <dbReference type="EMBL" id="TVU24943.1"/>
    </source>
</evidence>
<reference evidence="2 3" key="1">
    <citation type="journal article" date="2019" name="Sci. Rep.">
        <title>A high-quality genome of Eragrostis curvula grass provides insights into Poaceae evolution and supports new strategies to enhance forage quality.</title>
        <authorList>
            <person name="Carballo J."/>
            <person name="Santos B.A.C.M."/>
            <person name="Zappacosta D."/>
            <person name="Garbus I."/>
            <person name="Selva J.P."/>
            <person name="Gallo C.A."/>
            <person name="Diaz A."/>
            <person name="Albertini E."/>
            <person name="Caccamo M."/>
            <person name="Echenique V."/>
        </authorList>
    </citation>
    <scope>NUCLEOTIDE SEQUENCE [LARGE SCALE GENOMIC DNA]</scope>
    <source>
        <strain evidence="3">cv. Victoria</strain>
        <tissue evidence="2">Leaf</tissue>
    </source>
</reference>
<evidence type="ECO:0000313" key="3">
    <source>
        <dbReference type="Proteomes" id="UP000324897"/>
    </source>
</evidence>
<feature type="domain" description="KIB1-4 beta-propeller" evidence="1">
    <location>
        <begin position="121"/>
        <end position="414"/>
    </location>
</feature>